<dbReference type="InterPro" id="IPR014942">
    <property type="entry name" value="AbiEii"/>
</dbReference>
<organism evidence="1 2">
    <name type="scientific">Jeotgalibacillus malaysiensis</name>
    <dbReference type="NCBI Taxonomy" id="1508404"/>
    <lineage>
        <taxon>Bacteria</taxon>
        <taxon>Bacillati</taxon>
        <taxon>Bacillota</taxon>
        <taxon>Bacilli</taxon>
        <taxon>Bacillales</taxon>
        <taxon>Caryophanaceae</taxon>
        <taxon>Jeotgalibacillus</taxon>
    </lineage>
</organism>
<dbReference type="Pfam" id="PF08843">
    <property type="entry name" value="AbiEii"/>
    <property type="match status" value="1"/>
</dbReference>
<name>A0A0B5AQD8_9BACL</name>
<reference evidence="1 2" key="1">
    <citation type="submission" date="2014-08" db="EMBL/GenBank/DDBJ databases">
        <title>Complete genome of a marine bacteria Jeotgalibacillus malaysiensis.</title>
        <authorList>
            <person name="Yaakop A.S."/>
            <person name="Chan K.-G."/>
            <person name="Goh K.M."/>
        </authorList>
    </citation>
    <scope>NUCLEOTIDE SEQUENCE [LARGE SCALE GENOMIC DNA]</scope>
    <source>
        <strain evidence="1 2">D5</strain>
    </source>
</reference>
<dbReference type="HOGENOM" id="CLU_067323_1_0_9"/>
<dbReference type="EMBL" id="CP009416">
    <property type="protein sequence ID" value="AJD90299.1"/>
    <property type="molecule type" value="Genomic_DNA"/>
</dbReference>
<gene>
    <name evidence="1" type="ORF">JMA_09820</name>
</gene>
<dbReference type="Gene3D" id="3.10.450.620">
    <property type="entry name" value="JHP933, nucleotidyltransferase-like core domain"/>
    <property type="match status" value="1"/>
</dbReference>
<dbReference type="AlphaFoldDB" id="A0A0B5AQD8"/>
<dbReference type="STRING" id="1508404.JMA_09820"/>
<dbReference type="BioCyc" id="JESP1508404:G14D9-10214-MONOMER"/>
<evidence type="ECO:0000313" key="1">
    <source>
        <dbReference type="EMBL" id="AJD90299.1"/>
    </source>
</evidence>
<protein>
    <recommendedName>
        <fullName evidence="3">Abortive phage infection protein</fullName>
    </recommendedName>
</protein>
<evidence type="ECO:0000313" key="2">
    <source>
        <dbReference type="Proteomes" id="UP000031449"/>
    </source>
</evidence>
<accession>A0A0B5AQD8</accession>
<dbReference type="KEGG" id="jeo:JMA_09820"/>
<evidence type="ECO:0008006" key="3">
    <source>
        <dbReference type="Google" id="ProtNLM"/>
    </source>
</evidence>
<keyword evidence="2" id="KW-1185">Reference proteome</keyword>
<dbReference type="OrthoDB" id="9808443at2"/>
<dbReference type="Proteomes" id="UP000031449">
    <property type="component" value="Chromosome"/>
</dbReference>
<proteinExistence type="predicted"/>
<sequence length="280" mass="32316">MKSSTQIKALIRNLAKEKNINAQILLRNYMLERLLERISKSEYQGHFVLKGGMLIAALVGVDMRSTIDMDATIKSLPVDRETIEAVFNVILEVRLNDNVDMKIKQIDDIRDGDQYQGYRVSIEASMDNARVPIKVDITTGDQITPKEITYRFDLLLEDRKIDILAYNIETVIAEKVETLLTRGITNTRMRDFYDIYILIKLHGHRIDYSVLGEAIRKTAENRGSATIILSGDTILDDIMMDEVMNKHWINYQNKNSYADHITWEEITESLTQLWNSVDKK</sequence>